<keyword evidence="3" id="KW-1185">Reference proteome</keyword>
<organism evidence="2 3">
    <name type="scientific">Bdellovibrio bacteriovorus</name>
    <dbReference type="NCBI Taxonomy" id="959"/>
    <lineage>
        <taxon>Bacteria</taxon>
        <taxon>Pseudomonadati</taxon>
        <taxon>Bdellovibrionota</taxon>
        <taxon>Bdellovibrionia</taxon>
        <taxon>Bdellovibrionales</taxon>
        <taxon>Pseudobdellovibrionaceae</taxon>
        <taxon>Bdellovibrio</taxon>
    </lineage>
</organism>
<name>A0A150WSC6_BDEBC</name>
<sequence>MERYKVSGDELRNFYKDNIALEEVFSDIEMDLMTNNQVVCRYIINGLEISEADEAKFSTVTLDQVQTLEYLTENSRDLTGLVLRGWIEAMPELMQATENLARRMRAQGLKGLLKSIHELVQNCEYLIDSTISIKATMGDQFLGAHPLNWAATEEHSKKTVTEALRALENKDFILLADVLEYDLNHTLQMWTEHLKSLEKALNGEQSGSNNKSEQAGSHPMGRKRVAN</sequence>
<dbReference type="OrthoDB" id="5292208at2"/>
<proteinExistence type="predicted"/>
<dbReference type="RefSeq" id="WP_061834799.1">
    <property type="nucleotide sequence ID" value="NZ_LUKE01000001.1"/>
</dbReference>
<reference evidence="2 3" key="1">
    <citation type="submission" date="2016-03" db="EMBL/GenBank/DDBJ databases">
        <authorList>
            <person name="Ploux O."/>
        </authorList>
    </citation>
    <scope>NUCLEOTIDE SEQUENCE [LARGE SCALE GENOMIC DNA]</scope>
    <source>
        <strain evidence="2 3">R0</strain>
    </source>
</reference>
<comment type="caution">
    <text evidence="2">The sequence shown here is derived from an EMBL/GenBank/DDBJ whole genome shotgun (WGS) entry which is preliminary data.</text>
</comment>
<feature type="region of interest" description="Disordered" evidence="1">
    <location>
        <begin position="201"/>
        <end position="227"/>
    </location>
</feature>
<gene>
    <name evidence="2" type="ORF">AZI86_09465</name>
</gene>
<evidence type="ECO:0000313" key="2">
    <source>
        <dbReference type="EMBL" id="KYG67224.1"/>
    </source>
</evidence>
<dbReference type="Proteomes" id="UP000075320">
    <property type="component" value="Unassembled WGS sequence"/>
</dbReference>
<dbReference type="EMBL" id="LUKE01000001">
    <property type="protein sequence ID" value="KYG67224.1"/>
    <property type="molecule type" value="Genomic_DNA"/>
</dbReference>
<evidence type="ECO:0000256" key="1">
    <source>
        <dbReference type="SAM" id="MobiDB-lite"/>
    </source>
</evidence>
<accession>A0A150WSC6</accession>
<dbReference type="AlphaFoldDB" id="A0A150WSC6"/>
<protein>
    <submittedName>
        <fullName evidence="2">Uncharacterized protein</fullName>
    </submittedName>
</protein>
<evidence type="ECO:0000313" key="3">
    <source>
        <dbReference type="Proteomes" id="UP000075320"/>
    </source>
</evidence>
<feature type="compositionally biased region" description="Polar residues" evidence="1">
    <location>
        <begin position="203"/>
        <end position="215"/>
    </location>
</feature>